<evidence type="ECO:0000313" key="3">
    <source>
        <dbReference type="EMBL" id="STV36573.1"/>
    </source>
</evidence>
<dbReference type="EMBL" id="UGMD01000002">
    <property type="protein sequence ID" value="STV36573.1"/>
    <property type="molecule type" value="Genomic_DNA"/>
</dbReference>
<dbReference type="EMBL" id="UGLB01000003">
    <property type="protein sequence ID" value="STT49299.1"/>
    <property type="molecule type" value="Genomic_DNA"/>
</dbReference>
<name>A0A377W468_KLEPN</name>
<evidence type="ECO:0000313" key="6">
    <source>
        <dbReference type="Proteomes" id="UP000255192"/>
    </source>
</evidence>
<dbReference type="AlphaFoldDB" id="A0A377W468"/>
<evidence type="ECO:0000313" key="5">
    <source>
        <dbReference type="Proteomes" id="UP000255099"/>
    </source>
</evidence>
<dbReference type="Proteomes" id="UP000254799">
    <property type="component" value="Unassembled WGS sequence"/>
</dbReference>
<organism evidence="1 5">
    <name type="scientific">Klebsiella pneumoniae</name>
    <dbReference type="NCBI Taxonomy" id="573"/>
    <lineage>
        <taxon>Bacteria</taxon>
        <taxon>Pseudomonadati</taxon>
        <taxon>Pseudomonadota</taxon>
        <taxon>Gammaproteobacteria</taxon>
        <taxon>Enterobacterales</taxon>
        <taxon>Enterobacteriaceae</taxon>
        <taxon>Klebsiella/Raoultella group</taxon>
        <taxon>Klebsiella</taxon>
        <taxon>Klebsiella pneumoniae complex</taxon>
    </lineage>
</organism>
<sequence length="84" mass="10202">MLEQLPDITGKPLYWFFMTDEDEETLQPPRSEDIYVLTPETKKLIEIYDQLPQVEQERFVGLMQLRLEELDAFMNEYLMKRKKD</sequence>
<protein>
    <submittedName>
        <fullName evidence="1">Helix-turn-helix domain-containing protein</fullName>
    </submittedName>
</protein>
<proteinExistence type="predicted"/>
<evidence type="ECO:0000313" key="1">
    <source>
        <dbReference type="EMBL" id="STT49299.1"/>
    </source>
</evidence>
<accession>A0A377W468</accession>
<dbReference type="EMBL" id="UGLC01000002">
    <property type="protein sequence ID" value="STT53864.1"/>
    <property type="molecule type" value="Genomic_DNA"/>
</dbReference>
<evidence type="ECO:0000313" key="4">
    <source>
        <dbReference type="Proteomes" id="UP000254799"/>
    </source>
</evidence>
<evidence type="ECO:0000313" key="2">
    <source>
        <dbReference type="EMBL" id="STT53864.1"/>
    </source>
</evidence>
<reference evidence="4 5" key="1">
    <citation type="submission" date="2018-06" db="EMBL/GenBank/DDBJ databases">
        <authorList>
            <consortium name="Pathogen Informatics"/>
            <person name="Doyle S."/>
        </authorList>
    </citation>
    <scope>NUCLEOTIDE SEQUENCE [LARGE SCALE GENOMIC DNA]</scope>
    <source>
        <strain evidence="3 6">NCTC204</strain>
        <strain evidence="2 4">NCTC8849</strain>
        <strain evidence="1 5">NCTC9637</strain>
    </source>
</reference>
<dbReference type="Proteomes" id="UP000255099">
    <property type="component" value="Unassembled WGS sequence"/>
</dbReference>
<dbReference type="Proteomes" id="UP000255192">
    <property type="component" value="Unassembled WGS sequence"/>
</dbReference>
<gene>
    <name evidence="3" type="ORF">NCTC204_06132</name>
    <name evidence="2" type="ORF">NCTC8849_02444</name>
    <name evidence="1" type="ORF">NCTC9637_04253</name>
</gene>